<gene>
    <name evidence="11" type="ORF">EV676_103357</name>
</gene>
<keyword evidence="7 9" id="KW-0472">Membrane</keyword>
<reference evidence="11 12" key="1">
    <citation type="submission" date="2019-03" db="EMBL/GenBank/DDBJ databases">
        <title>Genomic Encyclopedia of Type Strains, Phase IV (KMG-IV): sequencing the most valuable type-strain genomes for metagenomic binning, comparative biology and taxonomic classification.</title>
        <authorList>
            <person name="Goeker M."/>
        </authorList>
    </citation>
    <scope>NUCLEOTIDE SEQUENCE [LARGE SCALE GENOMIC DNA]</scope>
    <source>
        <strain evidence="11 12">DSM 15264</strain>
    </source>
</reference>
<evidence type="ECO:0000256" key="4">
    <source>
        <dbReference type="ARBA" id="ARBA00022519"/>
    </source>
</evidence>
<dbReference type="EMBL" id="SLXF01000003">
    <property type="protein sequence ID" value="TCP08324.1"/>
    <property type="molecule type" value="Genomic_DNA"/>
</dbReference>
<dbReference type="PANTHER" id="PTHR35011">
    <property type="entry name" value="2,3-DIKETO-L-GULONATE TRAP TRANSPORTER SMALL PERMEASE PROTEIN YIAM"/>
    <property type="match status" value="1"/>
</dbReference>
<dbReference type="InterPro" id="IPR055348">
    <property type="entry name" value="DctQ"/>
</dbReference>
<dbReference type="GO" id="GO:0005886">
    <property type="term" value="C:plasma membrane"/>
    <property type="evidence" value="ECO:0007669"/>
    <property type="project" value="UniProtKB-SubCell"/>
</dbReference>
<evidence type="ECO:0000256" key="1">
    <source>
        <dbReference type="ARBA" id="ARBA00004429"/>
    </source>
</evidence>
<comment type="subcellular location">
    <subcellularLocation>
        <location evidence="1 9">Cell inner membrane</location>
        <topology evidence="1 9">Multi-pass membrane protein</topology>
    </subcellularLocation>
</comment>
<dbReference type="GO" id="GO:0015740">
    <property type="term" value="P:C4-dicarboxylate transport"/>
    <property type="evidence" value="ECO:0007669"/>
    <property type="project" value="TreeGrafter"/>
</dbReference>
<evidence type="ECO:0000313" key="12">
    <source>
        <dbReference type="Proteomes" id="UP000294772"/>
    </source>
</evidence>
<keyword evidence="6 9" id="KW-1133">Transmembrane helix</keyword>
<feature type="transmembrane region" description="Helical" evidence="9">
    <location>
        <begin position="151"/>
        <end position="174"/>
    </location>
</feature>
<comment type="caution">
    <text evidence="11">The sequence shown here is derived from an EMBL/GenBank/DDBJ whole genome shotgun (WGS) entry which is preliminary data.</text>
</comment>
<evidence type="ECO:0000256" key="7">
    <source>
        <dbReference type="ARBA" id="ARBA00023136"/>
    </source>
</evidence>
<dbReference type="InterPro" id="IPR007387">
    <property type="entry name" value="TRAP_DctQ"/>
</dbReference>
<evidence type="ECO:0000256" key="9">
    <source>
        <dbReference type="RuleBase" id="RU369079"/>
    </source>
</evidence>
<sequence length="181" mass="19270">MSQVSHDMRDGSHRPAQGAATTCPLRRLAGVLGTVGDAAAAVALAVLMLMSFLDVIGRELFNQPLPGTVEMTEVLVAAMVFAVLPSIGRRRENIAVDLLDAYVPARLRGVQNLLVDLLGATAFAAIAWRVWIDAGKTAQYGGTTPYFELPLAPLLYAMSVMAALTAAGFLAAMFQPRGDRR</sequence>
<feature type="transmembrane region" description="Helical" evidence="9">
    <location>
        <begin position="65"/>
        <end position="84"/>
    </location>
</feature>
<comment type="subunit">
    <text evidence="9">The complex comprises the extracytoplasmic solute receptor protein and the two transmembrane proteins.</text>
</comment>
<proteinExistence type="inferred from homology"/>
<dbReference type="PANTHER" id="PTHR35011:SF10">
    <property type="entry name" value="TRAP TRANSPORTER SMALL PERMEASE PROTEIN"/>
    <property type="match status" value="1"/>
</dbReference>
<keyword evidence="3" id="KW-1003">Cell membrane</keyword>
<feature type="transmembrane region" description="Helical" evidence="9">
    <location>
        <begin position="113"/>
        <end position="131"/>
    </location>
</feature>
<evidence type="ECO:0000256" key="8">
    <source>
        <dbReference type="ARBA" id="ARBA00038436"/>
    </source>
</evidence>
<comment type="function">
    <text evidence="9">Part of the tripartite ATP-independent periplasmic (TRAP) transport system.</text>
</comment>
<name>A0AA46HWF0_9BURK</name>
<dbReference type="AlphaFoldDB" id="A0AA46HWF0"/>
<evidence type="ECO:0000259" key="10">
    <source>
        <dbReference type="Pfam" id="PF04290"/>
    </source>
</evidence>
<comment type="similarity">
    <text evidence="8 9">Belongs to the TRAP transporter small permease family.</text>
</comment>
<keyword evidence="5 9" id="KW-0812">Transmembrane</keyword>
<evidence type="ECO:0000313" key="11">
    <source>
        <dbReference type="EMBL" id="TCP08324.1"/>
    </source>
</evidence>
<dbReference type="Proteomes" id="UP000294772">
    <property type="component" value="Unassembled WGS sequence"/>
</dbReference>
<evidence type="ECO:0000256" key="6">
    <source>
        <dbReference type="ARBA" id="ARBA00022989"/>
    </source>
</evidence>
<keyword evidence="4 9" id="KW-0997">Cell inner membrane</keyword>
<accession>A0AA46HWF0</accession>
<evidence type="ECO:0000256" key="3">
    <source>
        <dbReference type="ARBA" id="ARBA00022475"/>
    </source>
</evidence>
<feature type="transmembrane region" description="Helical" evidence="9">
    <location>
        <begin position="28"/>
        <end position="53"/>
    </location>
</feature>
<protein>
    <recommendedName>
        <fullName evidence="9">TRAP transporter small permease protein</fullName>
    </recommendedName>
</protein>
<dbReference type="Pfam" id="PF04290">
    <property type="entry name" value="DctQ"/>
    <property type="match status" value="1"/>
</dbReference>
<organism evidence="11 12">
    <name type="scientific">Caldimonas thermodepolymerans</name>
    <dbReference type="NCBI Taxonomy" id="215580"/>
    <lineage>
        <taxon>Bacteria</taxon>
        <taxon>Pseudomonadati</taxon>
        <taxon>Pseudomonadota</taxon>
        <taxon>Betaproteobacteria</taxon>
        <taxon>Burkholderiales</taxon>
        <taxon>Sphaerotilaceae</taxon>
        <taxon>Caldimonas</taxon>
    </lineage>
</organism>
<feature type="domain" description="Tripartite ATP-independent periplasmic transporters DctQ component" evidence="10">
    <location>
        <begin position="47"/>
        <end position="175"/>
    </location>
</feature>
<keyword evidence="2 9" id="KW-0813">Transport</keyword>
<evidence type="ECO:0000256" key="5">
    <source>
        <dbReference type="ARBA" id="ARBA00022692"/>
    </source>
</evidence>
<evidence type="ECO:0000256" key="2">
    <source>
        <dbReference type="ARBA" id="ARBA00022448"/>
    </source>
</evidence>
<dbReference type="RefSeq" id="WP_132764461.1">
    <property type="nucleotide sequence ID" value="NZ_CP110416.1"/>
</dbReference>
<dbReference type="GO" id="GO:0022857">
    <property type="term" value="F:transmembrane transporter activity"/>
    <property type="evidence" value="ECO:0007669"/>
    <property type="project" value="UniProtKB-UniRule"/>
</dbReference>